<dbReference type="Proteomes" id="UP001377337">
    <property type="component" value="Chromosome"/>
</dbReference>
<dbReference type="SUPFAM" id="SSF56059">
    <property type="entry name" value="Glutathione synthetase ATP-binding domain-like"/>
    <property type="match status" value="1"/>
</dbReference>
<reference evidence="6 7" key="1">
    <citation type="submission" date="2024-02" db="EMBL/GenBank/DDBJ databases">
        <title>Seven novel Bacillus-like species.</title>
        <authorList>
            <person name="Liu G."/>
        </authorList>
    </citation>
    <scope>NUCLEOTIDE SEQUENCE [LARGE SCALE GENOMIC DNA]</scope>
    <source>
        <strain evidence="6 7">FJAT-52054</strain>
    </source>
</reference>
<dbReference type="PROSITE" id="PS50975">
    <property type="entry name" value="ATP_GRASP"/>
    <property type="match status" value="1"/>
</dbReference>
<evidence type="ECO:0000256" key="2">
    <source>
        <dbReference type="ARBA" id="ARBA00022741"/>
    </source>
</evidence>
<evidence type="ECO:0000313" key="7">
    <source>
        <dbReference type="Proteomes" id="UP001377337"/>
    </source>
</evidence>
<evidence type="ECO:0000256" key="1">
    <source>
        <dbReference type="ARBA" id="ARBA00022598"/>
    </source>
</evidence>
<keyword evidence="7" id="KW-1185">Reference proteome</keyword>
<evidence type="ECO:0000256" key="4">
    <source>
        <dbReference type="PROSITE-ProRule" id="PRU00409"/>
    </source>
</evidence>
<dbReference type="InterPro" id="IPR052032">
    <property type="entry name" value="ATP-dep_AA_Ligase"/>
</dbReference>
<dbReference type="Gene3D" id="3.30.470.20">
    <property type="entry name" value="ATP-grasp fold, B domain"/>
    <property type="match status" value="1"/>
</dbReference>
<keyword evidence="2 4" id="KW-0547">Nucleotide-binding</keyword>
<keyword evidence="3 4" id="KW-0067">ATP-binding</keyword>
<keyword evidence="1" id="KW-0436">Ligase</keyword>
<dbReference type="EMBL" id="CP147407">
    <property type="protein sequence ID" value="WXB97955.1"/>
    <property type="molecule type" value="Genomic_DNA"/>
</dbReference>
<evidence type="ECO:0000259" key="5">
    <source>
        <dbReference type="PROSITE" id="PS50975"/>
    </source>
</evidence>
<evidence type="ECO:0000256" key="3">
    <source>
        <dbReference type="ARBA" id="ARBA00022840"/>
    </source>
</evidence>
<gene>
    <name evidence="6" type="ORF">WCV65_05615</name>
</gene>
<dbReference type="RefSeq" id="WP_338780716.1">
    <property type="nucleotide sequence ID" value="NZ_CP147407.1"/>
</dbReference>
<organism evidence="6 7">
    <name type="scientific">Metabacillus sediminis</name>
    <dbReference type="NCBI Taxonomy" id="3117746"/>
    <lineage>
        <taxon>Bacteria</taxon>
        <taxon>Bacillati</taxon>
        <taxon>Bacillota</taxon>
        <taxon>Bacilli</taxon>
        <taxon>Bacillales</taxon>
        <taxon>Bacillaceae</taxon>
        <taxon>Metabacillus</taxon>
    </lineage>
</organism>
<proteinExistence type="predicted"/>
<dbReference type="PANTHER" id="PTHR43585">
    <property type="entry name" value="FUMIPYRROLE BIOSYNTHESIS PROTEIN C"/>
    <property type="match status" value="1"/>
</dbReference>
<dbReference type="Pfam" id="PF13535">
    <property type="entry name" value="ATP-grasp_4"/>
    <property type="match status" value="1"/>
</dbReference>
<accession>A0ABZ2NL54</accession>
<evidence type="ECO:0000313" key="6">
    <source>
        <dbReference type="EMBL" id="WXB97955.1"/>
    </source>
</evidence>
<dbReference type="InterPro" id="IPR011761">
    <property type="entry name" value="ATP-grasp"/>
</dbReference>
<feature type="domain" description="ATP-grasp" evidence="5">
    <location>
        <begin position="73"/>
        <end position="280"/>
    </location>
</feature>
<protein>
    <submittedName>
        <fullName evidence="6">ATP-grasp domain-containing protein</fullName>
    </submittedName>
</protein>
<sequence>MLILENSIVSPLLIETALRLEIPIYYSADQREFYLENHSKLLTNSESCLPVLEKYNPKHPHTVSSKLVKNKAKFRELLSSVNENYYFHLVTLKELTDVDVKTIPFPVVIKPNKGYGSIGVYFVKEENDWDTAVNSLYADMLLSKNTYSDTVIDGEEILIEEWIDGEEYAIDCYFDEEGNPIILNILQRIFANEKDTSDRIYFTSANVIQEVKDELSSYLQNLNKHLNLLNYPFHLEVRRSSKGILPIELNPLRFAGAGTTDISTHAFGINGAECYFLNQEPQWNEILRSDDQNIYGFFCAEIPNDISKPLIQTIRHEKLKEEFNEILEYRELHADGDRTFAVIFFKSKSMNELEYLLNLDLSVYIEMKQVEENVI</sequence>
<name>A0ABZ2NL54_9BACI</name>
<dbReference type="PANTHER" id="PTHR43585:SF2">
    <property type="entry name" value="ATP-GRASP ENZYME FSQD"/>
    <property type="match status" value="1"/>
</dbReference>